<dbReference type="Pfam" id="PF00768">
    <property type="entry name" value="Peptidase_S11"/>
    <property type="match status" value="1"/>
</dbReference>
<feature type="domain" description="Peptidase S11 D-alanyl-D-alanine carboxypeptidase A N-terminal" evidence="8">
    <location>
        <begin position="1"/>
        <end position="216"/>
    </location>
</feature>
<sequence>MVDLDTGTILHEVNADVPARPASLAKLMTLELLFSAIDEGTINEAAPIPISARSASMPPTRLGLRAGSTIPARQAALCLAVRSCNDVATAVAERLAGTEEHFAAAMTAAARRFGMHTTSFGNASGLPDRRNVSTARDLAVLGALLAARRQAAMDVLGKAQWEYGGTLFQNTSRLVGWHPLIYAGKTGYVRESGYNMIAFAGAPDGKRVLAVVLGSSTAGERDAKISALVENGVAAVRRQAGGPKHPTS</sequence>
<comment type="similarity">
    <text evidence="1 7">Belongs to the peptidase S11 family.</text>
</comment>
<dbReference type="InterPro" id="IPR000871">
    <property type="entry name" value="Beta-lactam_class-A"/>
</dbReference>
<keyword evidence="9" id="KW-0121">Carboxypeptidase</keyword>
<evidence type="ECO:0000256" key="1">
    <source>
        <dbReference type="ARBA" id="ARBA00007164"/>
    </source>
</evidence>
<evidence type="ECO:0000259" key="8">
    <source>
        <dbReference type="Pfam" id="PF00768"/>
    </source>
</evidence>
<evidence type="ECO:0000313" key="9">
    <source>
        <dbReference type="EMBL" id="MBP0447887.1"/>
    </source>
</evidence>
<dbReference type="InterPro" id="IPR018044">
    <property type="entry name" value="Peptidase_S11"/>
</dbReference>
<dbReference type="SUPFAM" id="SSF56601">
    <property type="entry name" value="beta-lactamase/transpeptidase-like"/>
    <property type="match status" value="1"/>
</dbReference>
<evidence type="ECO:0000256" key="2">
    <source>
        <dbReference type="ARBA" id="ARBA00022729"/>
    </source>
</evidence>
<organism evidence="9 10">
    <name type="scientific">Pararoseomonas baculiformis</name>
    <dbReference type="NCBI Taxonomy" id="2820812"/>
    <lineage>
        <taxon>Bacteria</taxon>
        <taxon>Pseudomonadati</taxon>
        <taxon>Pseudomonadota</taxon>
        <taxon>Alphaproteobacteria</taxon>
        <taxon>Acetobacterales</taxon>
        <taxon>Acetobacteraceae</taxon>
        <taxon>Pararoseomonas</taxon>
    </lineage>
</organism>
<dbReference type="PANTHER" id="PTHR35333:SF4">
    <property type="entry name" value="SLR0121 PROTEIN"/>
    <property type="match status" value="1"/>
</dbReference>
<evidence type="ECO:0000256" key="3">
    <source>
        <dbReference type="ARBA" id="ARBA00022801"/>
    </source>
</evidence>
<proteinExistence type="inferred from homology"/>
<keyword evidence="5" id="KW-0573">Peptidoglycan synthesis</keyword>
<dbReference type="Proteomes" id="UP000681594">
    <property type="component" value="Unassembled WGS sequence"/>
</dbReference>
<dbReference type="Gene3D" id="3.40.710.10">
    <property type="entry name" value="DD-peptidase/beta-lactamase superfamily"/>
    <property type="match status" value="1"/>
</dbReference>
<dbReference type="PANTHER" id="PTHR35333">
    <property type="entry name" value="BETA-LACTAMASE"/>
    <property type="match status" value="1"/>
</dbReference>
<dbReference type="EMBL" id="JAGIZB010000080">
    <property type="protein sequence ID" value="MBP0447887.1"/>
    <property type="molecule type" value="Genomic_DNA"/>
</dbReference>
<keyword evidence="6" id="KW-0961">Cell wall biogenesis/degradation</keyword>
<keyword evidence="9" id="KW-0645">Protease</keyword>
<comment type="caution">
    <text evidence="9">The sequence shown here is derived from an EMBL/GenBank/DDBJ whole genome shotgun (WGS) entry which is preliminary data.</text>
</comment>
<keyword evidence="4" id="KW-0133">Cell shape</keyword>
<name>A0ABS4ALJ4_9PROT</name>
<dbReference type="PRINTS" id="PR00725">
    <property type="entry name" value="DADACBPTASE1"/>
</dbReference>
<evidence type="ECO:0000256" key="4">
    <source>
        <dbReference type="ARBA" id="ARBA00022960"/>
    </source>
</evidence>
<evidence type="ECO:0000256" key="5">
    <source>
        <dbReference type="ARBA" id="ARBA00022984"/>
    </source>
</evidence>
<keyword evidence="3" id="KW-0378">Hydrolase</keyword>
<dbReference type="GO" id="GO:0004180">
    <property type="term" value="F:carboxypeptidase activity"/>
    <property type="evidence" value="ECO:0007669"/>
    <property type="project" value="UniProtKB-KW"/>
</dbReference>
<evidence type="ECO:0000256" key="7">
    <source>
        <dbReference type="RuleBase" id="RU004016"/>
    </source>
</evidence>
<evidence type="ECO:0000313" key="10">
    <source>
        <dbReference type="Proteomes" id="UP000681594"/>
    </source>
</evidence>
<protein>
    <submittedName>
        <fullName evidence="9">D-alanyl-D-alanine carboxypeptidase</fullName>
    </submittedName>
</protein>
<dbReference type="InterPro" id="IPR012338">
    <property type="entry name" value="Beta-lactam/transpept-like"/>
</dbReference>
<keyword evidence="10" id="KW-1185">Reference proteome</keyword>
<reference evidence="9 10" key="1">
    <citation type="submission" date="2021-03" db="EMBL/GenBank/DDBJ databases">
        <authorList>
            <person name="So Y."/>
        </authorList>
    </citation>
    <scope>NUCLEOTIDE SEQUENCE [LARGE SCALE GENOMIC DNA]</scope>
    <source>
        <strain evidence="9 10">SSH11</strain>
    </source>
</reference>
<keyword evidence="2" id="KW-0732">Signal</keyword>
<evidence type="ECO:0000256" key="6">
    <source>
        <dbReference type="ARBA" id="ARBA00023316"/>
    </source>
</evidence>
<dbReference type="InterPro" id="IPR001967">
    <property type="entry name" value="Peptidase_S11_N"/>
</dbReference>
<accession>A0ABS4ALJ4</accession>
<gene>
    <name evidence="9" type="ORF">J8J14_24450</name>
</gene>